<keyword evidence="9" id="KW-1185">Reference proteome</keyword>
<dbReference type="Gene3D" id="1.10.3860.10">
    <property type="entry name" value="Sodium:dicarboxylate symporter"/>
    <property type="match status" value="1"/>
</dbReference>
<feature type="transmembrane region" description="Helical" evidence="7">
    <location>
        <begin position="20"/>
        <end position="37"/>
    </location>
</feature>
<dbReference type="PANTHER" id="PTHR42865:SF7">
    <property type="entry name" value="PROTON_GLUTAMATE-ASPARTATE SYMPORTER"/>
    <property type="match status" value="1"/>
</dbReference>
<evidence type="ECO:0000256" key="2">
    <source>
        <dbReference type="ARBA" id="ARBA00022448"/>
    </source>
</evidence>
<accession>A0ABQ0MR13</accession>
<dbReference type="SUPFAM" id="SSF118215">
    <property type="entry name" value="Proton glutamate symport protein"/>
    <property type="match status" value="1"/>
</dbReference>
<evidence type="ECO:0000256" key="6">
    <source>
        <dbReference type="ARBA" id="ARBA00023136"/>
    </source>
</evidence>
<dbReference type="RefSeq" id="WP_057180044.1">
    <property type="nucleotide sequence ID" value="NZ_BDQM01000002.1"/>
</dbReference>
<reference evidence="8 9" key="1">
    <citation type="submission" date="2017-06" db="EMBL/GenBank/DDBJ databases">
        <title>Whole Genome Sequences of Colwellia marinimaniae MTCD1.</title>
        <authorList>
            <person name="Kusumoto H."/>
            <person name="Inoue M."/>
            <person name="Tanikawa K."/>
            <person name="Maeji H."/>
            <person name="Cameron J.H."/>
            <person name="Bartlett D.H."/>
        </authorList>
    </citation>
    <scope>NUCLEOTIDE SEQUENCE [LARGE SCALE GENOMIC DNA]</scope>
    <source>
        <strain evidence="8 9">MTCD1</strain>
    </source>
</reference>
<sequence>MTIEQTTSPALKKSNLTSRIVIGMVAGILLGTFLQWLMPNGSDKIINLYFFDLSLKGFLVDGVLEVIGQIFMSSLRMLVVPLVFVSLVCGVCSLKDISKLGRIGGKAIGLYLATTAIAISFAIFVALLIAPGEGVNMVANSSFTSKEAPSLAQVIIQMFPTNPFASFAEGNMLQIIVFALLFGIAIALSGKAGDRIAALFDDLSVVIMRLVSILMNIAPYGVFALLATLFTSVSLDTFGNLIKYFFVVFFVLLIHALVTYPIILKLLTGLNPLIFLKKMRDTAIFAFSTASSNATIPVTLETATKKMGVKNSIASFTVPLGATINMDGTAIMQGVATVFIAQVFAQDLTLADYLTVVLTATLASIGTAGVPGVGLIMLAMVLEQVGLPVEGIALIIGVDRLLDMTRTAVNVTGDSMVSVVIAKSEGQFDHEMYLDAKAGQNIDDGRL</sequence>
<name>A0ABQ0MR13_9GAMM</name>
<keyword evidence="4 7" id="KW-0812">Transmembrane</keyword>
<organism evidence="8 9">
    <name type="scientific">Colwellia marinimaniae</name>
    <dbReference type="NCBI Taxonomy" id="1513592"/>
    <lineage>
        <taxon>Bacteria</taxon>
        <taxon>Pseudomonadati</taxon>
        <taxon>Pseudomonadota</taxon>
        <taxon>Gammaproteobacteria</taxon>
        <taxon>Alteromonadales</taxon>
        <taxon>Colwelliaceae</taxon>
        <taxon>Colwellia</taxon>
    </lineage>
</organism>
<evidence type="ECO:0000256" key="1">
    <source>
        <dbReference type="ARBA" id="ARBA00004651"/>
    </source>
</evidence>
<feature type="transmembrane region" description="Helical" evidence="7">
    <location>
        <begin position="244"/>
        <end position="270"/>
    </location>
</feature>
<keyword evidence="5 7" id="KW-1133">Transmembrane helix</keyword>
<evidence type="ECO:0000256" key="7">
    <source>
        <dbReference type="SAM" id="Phobius"/>
    </source>
</evidence>
<gene>
    <name evidence="8" type="primary">gltP</name>
    <name evidence="8" type="ORF">MTCD1_00375</name>
</gene>
<evidence type="ECO:0000313" key="8">
    <source>
        <dbReference type="EMBL" id="GAW94778.1"/>
    </source>
</evidence>
<dbReference type="EMBL" id="BDQM01000002">
    <property type="protein sequence ID" value="GAW94778.1"/>
    <property type="molecule type" value="Genomic_DNA"/>
</dbReference>
<dbReference type="Proteomes" id="UP000197068">
    <property type="component" value="Unassembled WGS sequence"/>
</dbReference>
<evidence type="ECO:0000256" key="5">
    <source>
        <dbReference type="ARBA" id="ARBA00022989"/>
    </source>
</evidence>
<feature type="transmembrane region" description="Helical" evidence="7">
    <location>
        <begin position="210"/>
        <end position="232"/>
    </location>
</feature>
<evidence type="ECO:0000313" key="9">
    <source>
        <dbReference type="Proteomes" id="UP000197068"/>
    </source>
</evidence>
<dbReference type="Pfam" id="PF00375">
    <property type="entry name" value="SDF"/>
    <property type="match status" value="1"/>
</dbReference>
<feature type="transmembrane region" description="Helical" evidence="7">
    <location>
        <begin position="172"/>
        <end position="189"/>
    </location>
</feature>
<dbReference type="PRINTS" id="PR00173">
    <property type="entry name" value="EDTRNSPORT"/>
</dbReference>
<proteinExistence type="predicted"/>
<dbReference type="InterPro" id="IPR036458">
    <property type="entry name" value="Na:dicarbo_symporter_sf"/>
</dbReference>
<comment type="subcellular location">
    <subcellularLocation>
        <location evidence="1">Cell membrane</location>
        <topology evidence="1">Multi-pass membrane protein</topology>
    </subcellularLocation>
</comment>
<keyword evidence="3" id="KW-1003">Cell membrane</keyword>
<evidence type="ECO:0000256" key="4">
    <source>
        <dbReference type="ARBA" id="ARBA00022692"/>
    </source>
</evidence>
<comment type="caution">
    <text evidence="8">The sequence shown here is derived from an EMBL/GenBank/DDBJ whole genome shotgun (WGS) entry which is preliminary data.</text>
</comment>
<evidence type="ECO:0000256" key="3">
    <source>
        <dbReference type="ARBA" id="ARBA00022475"/>
    </source>
</evidence>
<keyword evidence="2" id="KW-0813">Transport</keyword>
<feature type="transmembrane region" description="Helical" evidence="7">
    <location>
        <begin position="78"/>
        <end position="97"/>
    </location>
</feature>
<keyword evidence="6 7" id="KW-0472">Membrane</keyword>
<protein>
    <submittedName>
        <fullName evidence="8">Sodium:dicarboxylate symporter</fullName>
    </submittedName>
</protein>
<dbReference type="PANTHER" id="PTHR42865">
    <property type="entry name" value="PROTON/GLUTAMATE-ASPARTATE SYMPORTER"/>
    <property type="match status" value="1"/>
</dbReference>
<dbReference type="InterPro" id="IPR001991">
    <property type="entry name" value="Na-dicarboxylate_symporter"/>
</dbReference>
<feature type="transmembrane region" description="Helical" evidence="7">
    <location>
        <begin position="109"/>
        <end position="130"/>
    </location>
</feature>